<evidence type="ECO:0000256" key="3">
    <source>
        <dbReference type="ARBA" id="ARBA00022692"/>
    </source>
</evidence>
<evidence type="ECO:0000313" key="9">
    <source>
        <dbReference type="Proteomes" id="UP000003157"/>
    </source>
</evidence>
<reference evidence="8 9" key="1">
    <citation type="submission" date="2010-12" db="EMBL/GenBank/DDBJ databases">
        <title>The Genome Sequence of Coprobacillus sp. strain 29_1.</title>
        <authorList>
            <consortium name="The Broad Institute Genome Sequencing Platform"/>
            <person name="Earl A."/>
            <person name="Ward D."/>
            <person name="Feldgarden M."/>
            <person name="Gevers D."/>
            <person name="Daigneault M."/>
            <person name="Sibley C.D."/>
            <person name="White A."/>
            <person name="Strauss J."/>
            <person name="Allen-Vercoe E."/>
            <person name="Young S.K."/>
            <person name="Zeng Q."/>
            <person name="Gargeya S."/>
            <person name="Fitzgerald M."/>
            <person name="Haas B."/>
            <person name="Abouelleil A."/>
            <person name="Alvarado L."/>
            <person name="Arachchi H.M."/>
            <person name="Berlin A."/>
            <person name="Brown A."/>
            <person name="Chapman S.B."/>
            <person name="Chen Z."/>
            <person name="Dunbar C."/>
            <person name="Freedman E."/>
            <person name="Gearin G."/>
            <person name="Gellesch M."/>
            <person name="Goldberg J."/>
            <person name="Griggs A."/>
            <person name="Gujja S."/>
            <person name="Heilman E."/>
            <person name="Heiman D."/>
            <person name="Howarth C."/>
            <person name="Larson L."/>
            <person name="Lui A."/>
            <person name="MacDonald P.J.P."/>
            <person name="Mehta T."/>
            <person name="Montmayeur A."/>
            <person name="Murphy C."/>
            <person name="Neiman D."/>
            <person name="Pearson M."/>
            <person name="Priest M."/>
            <person name="Roberts A."/>
            <person name="Saif S."/>
            <person name="Shea T."/>
            <person name="Shenoy N."/>
            <person name="Sisk P."/>
            <person name="Stolte C."/>
            <person name="Sykes S."/>
            <person name="White J."/>
            <person name="Yandava C."/>
            <person name="Nusbaum C."/>
            <person name="Birren B."/>
        </authorList>
    </citation>
    <scope>NUCLEOTIDE SEQUENCE [LARGE SCALE GENOMIC DNA]</scope>
    <source>
        <strain evidence="8 9">29_1</strain>
    </source>
</reference>
<dbReference type="HOGENOM" id="CLU_011038_0_0_9"/>
<dbReference type="GeneID" id="78231210"/>
<dbReference type="EMBL" id="ADKX01000030">
    <property type="protein sequence ID" value="EFW05027.1"/>
    <property type="molecule type" value="Genomic_DNA"/>
</dbReference>
<dbReference type="RefSeq" id="WP_008788717.1">
    <property type="nucleotide sequence ID" value="NZ_AKCB01000003.1"/>
</dbReference>
<evidence type="ECO:0000256" key="6">
    <source>
        <dbReference type="SAM" id="Phobius"/>
    </source>
</evidence>
<dbReference type="PANTHER" id="PTHR30287:SF2">
    <property type="entry name" value="BLL1001 PROTEIN"/>
    <property type="match status" value="1"/>
</dbReference>
<feature type="transmembrane region" description="Helical" evidence="6">
    <location>
        <begin position="349"/>
        <end position="370"/>
    </location>
</feature>
<keyword evidence="9" id="KW-1185">Reference proteome</keyword>
<feature type="domain" description="ABC3 transporter permease C-terminal" evidence="7">
    <location>
        <begin position="670"/>
        <end position="785"/>
    </location>
</feature>
<dbReference type="InterPro" id="IPR003838">
    <property type="entry name" value="ABC3_permease_C"/>
</dbReference>
<dbReference type="Pfam" id="PF02687">
    <property type="entry name" value="FtsX"/>
    <property type="match status" value="2"/>
</dbReference>
<dbReference type="PANTHER" id="PTHR30287">
    <property type="entry name" value="MEMBRANE COMPONENT OF PREDICTED ABC SUPERFAMILY METABOLITE UPTAKE TRANSPORTER"/>
    <property type="match status" value="1"/>
</dbReference>
<feature type="transmembrane region" description="Helical" evidence="6">
    <location>
        <begin position="758"/>
        <end position="777"/>
    </location>
</feature>
<accession>E7GA19</accession>
<proteinExistence type="predicted"/>
<keyword evidence="2" id="KW-1003">Cell membrane</keyword>
<evidence type="ECO:0000256" key="2">
    <source>
        <dbReference type="ARBA" id="ARBA00022475"/>
    </source>
</evidence>
<organism evidence="8 9">
    <name type="scientific">Coprobacillus cateniformis</name>
    <dbReference type="NCBI Taxonomy" id="100884"/>
    <lineage>
        <taxon>Bacteria</taxon>
        <taxon>Bacillati</taxon>
        <taxon>Bacillota</taxon>
        <taxon>Erysipelotrichia</taxon>
        <taxon>Erysipelotrichales</taxon>
        <taxon>Coprobacillaceae</taxon>
        <taxon>Coprobacillus</taxon>
    </lineage>
</organism>
<feature type="transmembrane region" description="Helical" evidence="6">
    <location>
        <begin position="716"/>
        <end position="738"/>
    </location>
</feature>
<keyword evidence="3 6" id="KW-0812">Transmembrane</keyword>
<dbReference type="eggNOG" id="COG0577">
    <property type="taxonomic scope" value="Bacteria"/>
</dbReference>
<dbReference type="InterPro" id="IPR038766">
    <property type="entry name" value="Membrane_comp_ABC_pdt"/>
</dbReference>
<dbReference type="AlphaFoldDB" id="E7GA19"/>
<keyword evidence="4 6" id="KW-1133">Transmembrane helix</keyword>
<dbReference type="Proteomes" id="UP000003157">
    <property type="component" value="Unassembled WGS sequence"/>
</dbReference>
<feature type="transmembrane region" description="Helical" evidence="6">
    <location>
        <begin position="424"/>
        <end position="442"/>
    </location>
</feature>
<evidence type="ECO:0000256" key="5">
    <source>
        <dbReference type="ARBA" id="ARBA00023136"/>
    </source>
</evidence>
<dbReference type="STRING" id="100884.GCA_000269565_03452"/>
<protein>
    <recommendedName>
        <fullName evidence="7">ABC3 transporter permease C-terminal domain-containing protein</fullName>
    </recommendedName>
</protein>
<comment type="caution">
    <text evidence="8">The sequence shown here is derived from an EMBL/GenBank/DDBJ whole genome shotgun (WGS) entry which is preliminary data.</text>
</comment>
<gene>
    <name evidence="8" type="ORF">HMPREF9488_01609</name>
</gene>
<feature type="domain" description="ABC3 transporter permease C-terminal" evidence="7">
    <location>
        <begin position="261"/>
        <end position="370"/>
    </location>
</feature>
<evidence type="ECO:0000256" key="4">
    <source>
        <dbReference type="ARBA" id="ARBA00022989"/>
    </source>
</evidence>
<dbReference type="OrthoDB" id="9766372at2"/>
<feature type="transmembrane region" description="Helical" evidence="6">
    <location>
        <begin position="659"/>
        <end position="681"/>
    </location>
</feature>
<feature type="transmembrane region" description="Helical" evidence="6">
    <location>
        <begin position="307"/>
        <end position="329"/>
    </location>
</feature>
<evidence type="ECO:0000259" key="7">
    <source>
        <dbReference type="Pfam" id="PF02687"/>
    </source>
</evidence>
<evidence type="ECO:0000313" key="8">
    <source>
        <dbReference type="EMBL" id="EFW05027.1"/>
    </source>
</evidence>
<name>E7GA19_9FIRM</name>
<keyword evidence="5 6" id="KW-0472">Membrane</keyword>
<feature type="transmembrane region" description="Helical" evidence="6">
    <location>
        <begin position="253"/>
        <end position="274"/>
    </location>
</feature>
<comment type="subcellular location">
    <subcellularLocation>
        <location evidence="1">Cell membrane</location>
        <topology evidence="1">Multi-pass membrane protein</topology>
    </subcellularLocation>
</comment>
<sequence>MLLQILKKDMMKRKGVNMILFLFITLSTVFLASSINNIMIVGTAVDYYMNYAHVPDVNIVMNSKEDLDKINNWLDQKKVKGDIDDYQYNNFLEISDKSITLKQDNQTSAFDNKGASLFLSTDNVDYCKVFDTDGEKIELHNGEVAISVSVQERTDLQIGDRLIINQNGVKKELMIKAIVKDAAFGSEMVGMSRFMLSQQDYDDYEKVTSQLGLYYINSDLGSKIADQMNDEGFKGIMNTITVDTYRMVYSFDMVMAGLLILIGICLILIALLVLRFTLVFSLEEQYQEIGILKAIGLRNYAIKKLYLIKYLAIVTVGAIIGACISVPVSQIMIDGVNKNMIMANSELNISINILCALFIIGLVLSFCYFCTRKLNKVSAITAIRGGYTGERFHSGRGLRLSRSLRLSVPLYLGLNDIMSHITRYVVLIITFCISFILITIPLNTINTMNSPEMVKKFNLDPDTSVCVRKIEEGQTDKYNNSQKLMNGIKRIQQEMKDKGYNAQMTAIPIYFITYETKDKNTKSNIMSLQYLGKERTYSEYSDGKAPELENEIAFSKAIMKENSWVIGDYVSATINGEKKDFVITATYSDYMQLGKSARLNPLVNCEKEMMFDYWAIMVDLDMDESQSEVAEIMQKEFPDYKWGTVQEIVNQNVGGIQDILAQFLLPMTGLLCAVIMLITLLMEKLFITREKGEIAMMKSIGFTQATIRNWQLMRMIFVVLASMVISIPLSLLSNQFVLKPIFAIMGADVAIQVNPLEAYLIYPGVLLIGIIIATAIATRGVRKINIREMNNLE</sequence>
<evidence type="ECO:0000256" key="1">
    <source>
        <dbReference type="ARBA" id="ARBA00004651"/>
    </source>
</evidence>
<dbReference type="GO" id="GO:0005886">
    <property type="term" value="C:plasma membrane"/>
    <property type="evidence" value="ECO:0007669"/>
    <property type="project" value="UniProtKB-SubCell"/>
</dbReference>